<organism evidence="2 3">
    <name type="scientific">Piscinibacter gummiphilus</name>
    <dbReference type="NCBI Taxonomy" id="946333"/>
    <lineage>
        <taxon>Bacteria</taxon>
        <taxon>Pseudomonadati</taxon>
        <taxon>Pseudomonadota</taxon>
        <taxon>Betaproteobacteria</taxon>
        <taxon>Burkholderiales</taxon>
        <taxon>Sphaerotilaceae</taxon>
        <taxon>Piscinibacter</taxon>
    </lineage>
</organism>
<evidence type="ECO:0000313" key="2">
    <source>
        <dbReference type="EMBL" id="ARN24078.1"/>
    </source>
</evidence>
<gene>
    <name evidence="2" type="ORF">A4W93_27355</name>
</gene>
<dbReference type="AlphaFoldDB" id="A0A1W6LIN8"/>
<dbReference type="Proteomes" id="UP000193427">
    <property type="component" value="Chromosome"/>
</dbReference>
<keyword evidence="1" id="KW-0732">Signal</keyword>
<evidence type="ECO:0000313" key="3">
    <source>
        <dbReference type="Proteomes" id="UP000193427"/>
    </source>
</evidence>
<dbReference type="STRING" id="946333.A4W93_27355"/>
<sequence>MLKGMFAAVLVACALSPLARPAAPAAPVTASPEWPMQWDGKGLRPLALSAVEQRFASRFPGHIARMTDGEQVLVLRAVNEPTRQLHPAADCYRGLGYTIRNAQLEADAKDQLWRCFIAERAGQSTRVCERIVDAAGHAFTDTSSWYWAAQTGRSTGPWQAVTLARAL</sequence>
<feature type="signal peptide" evidence="1">
    <location>
        <begin position="1"/>
        <end position="25"/>
    </location>
</feature>
<dbReference type="EMBL" id="CP015118">
    <property type="protein sequence ID" value="ARN24078.1"/>
    <property type="molecule type" value="Genomic_DNA"/>
</dbReference>
<name>A0A1W6LIN8_9BURK</name>
<dbReference type="KEGG" id="rgu:A4W93_27355"/>
<accession>A0A1W6LIN8</accession>
<keyword evidence="3" id="KW-1185">Reference proteome</keyword>
<protein>
    <submittedName>
        <fullName evidence="2">Uncharacterized protein</fullName>
    </submittedName>
</protein>
<reference evidence="2 3" key="1">
    <citation type="submission" date="2016-04" db="EMBL/GenBank/DDBJ databases">
        <title>Complete genome sequence of natural rubber-degrading, novel Gram-negative bacterium, Rhizobacter gummiphilus strain NS21.</title>
        <authorList>
            <person name="Tabata M."/>
            <person name="Kasai D."/>
            <person name="Fukuda M."/>
        </authorList>
    </citation>
    <scope>NUCLEOTIDE SEQUENCE [LARGE SCALE GENOMIC DNA]</scope>
    <source>
        <strain evidence="2 3">NS21</strain>
    </source>
</reference>
<proteinExistence type="predicted"/>
<evidence type="ECO:0000256" key="1">
    <source>
        <dbReference type="SAM" id="SignalP"/>
    </source>
</evidence>
<feature type="chain" id="PRO_5013207289" evidence="1">
    <location>
        <begin position="26"/>
        <end position="167"/>
    </location>
</feature>